<evidence type="ECO:0000313" key="3">
    <source>
        <dbReference type="Proteomes" id="UP001487740"/>
    </source>
</evidence>
<reference evidence="2 3" key="1">
    <citation type="submission" date="2023-03" db="EMBL/GenBank/DDBJ databases">
        <title>High-quality genome of Scylla paramamosain provides insights in environmental adaptation.</title>
        <authorList>
            <person name="Zhang L."/>
        </authorList>
    </citation>
    <scope>NUCLEOTIDE SEQUENCE [LARGE SCALE GENOMIC DNA]</scope>
    <source>
        <strain evidence="2">LZ_2023a</strain>
        <tissue evidence="2">Muscle</tissue>
    </source>
</reference>
<dbReference type="AlphaFoldDB" id="A0AAW0T7K8"/>
<keyword evidence="3" id="KW-1185">Reference proteome</keyword>
<protein>
    <submittedName>
        <fullName evidence="2">Uncharacterized protein</fullName>
    </submittedName>
</protein>
<feature type="transmembrane region" description="Helical" evidence="1">
    <location>
        <begin position="42"/>
        <end position="62"/>
    </location>
</feature>
<keyword evidence="1" id="KW-1133">Transmembrane helix</keyword>
<proteinExistence type="predicted"/>
<accession>A0AAW0T7K8</accession>
<evidence type="ECO:0000256" key="1">
    <source>
        <dbReference type="SAM" id="Phobius"/>
    </source>
</evidence>
<keyword evidence="1" id="KW-0812">Transmembrane</keyword>
<organism evidence="2 3">
    <name type="scientific">Scylla paramamosain</name>
    <name type="common">Mud crab</name>
    <dbReference type="NCBI Taxonomy" id="85552"/>
    <lineage>
        <taxon>Eukaryota</taxon>
        <taxon>Metazoa</taxon>
        <taxon>Ecdysozoa</taxon>
        <taxon>Arthropoda</taxon>
        <taxon>Crustacea</taxon>
        <taxon>Multicrustacea</taxon>
        <taxon>Malacostraca</taxon>
        <taxon>Eumalacostraca</taxon>
        <taxon>Eucarida</taxon>
        <taxon>Decapoda</taxon>
        <taxon>Pleocyemata</taxon>
        <taxon>Brachyura</taxon>
        <taxon>Eubrachyura</taxon>
        <taxon>Portunoidea</taxon>
        <taxon>Portunidae</taxon>
        <taxon>Portuninae</taxon>
        <taxon>Scylla</taxon>
    </lineage>
</organism>
<gene>
    <name evidence="2" type="ORF">O3P69_011659</name>
</gene>
<comment type="caution">
    <text evidence="2">The sequence shown here is derived from an EMBL/GenBank/DDBJ whole genome shotgun (WGS) entry which is preliminary data.</text>
</comment>
<feature type="transmembrane region" description="Helical" evidence="1">
    <location>
        <begin position="121"/>
        <end position="138"/>
    </location>
</feature>
<dbReference type="Proteomes" id="UP001487740">
    <property type="component" value="Unassembled WGS sequence"/>
</dbReference>
<evidence type="ECO:0000313" key="2">
    <source>
        <dbReference type="EMBL" id="KAK8383336.1"/>
    </source>
</evidence>
<dbReference type="EMBL" id="JARAKH010000038">
    <property type="protein sequence ID" value="KAK8383336.1"/>
    <property type="molecule type" value="Genomic_DNA"/>
</dbReference>
<sequence>MHSGNLRDPDKESRLTNWLCSVRGGDGRGRLLGFSNNSHHPAMASAALLLLLLFLLVFLLLLSADTVRGGVVVTGGLAQASGRRSVGAKRYWRRSLAPPQARFGSFEAWLNAFMYTFKRDTIFNVAKIGGLILLYYFAPEVFTWVSGTLG</sequence>
<name>A0AAW0T7K8_SCYPA</name>
<keyword evidence="1" id="KW-0472">Membrane</keyword>